<name>A0A820M7Y1_9BILA</name>
<protein>
    <submittedName>
        <fullName evidence="1">Uncharacterized protein</fullName>
    </submittedName>
</protein>
<reference evidence="1" key="1">
    <citation type="submission" date="2021-02" db="EMBL/GenBank/DDBJ databases">
        <authorList>
            <person name="Nowell W R."/>
        </authorList>
    </citation>
    <scope>NUCLEOTIDE SEQUENCE</scope>
</reference>
<evidence type="ECO:0000313" key="2">
    <source>
        <dbReference type="Proteomes" id="UP000663874"/>
    </source>
</evidence>
<gene>
    <name evidence="1" type="ORF">FNK824_LOCUS42954</name>
</gene>
<dbReference type="Proteomes" id="UP000663874">
    <property type="component" value="Unassembled WGS sequence"/>
</dbReference>
<proteinExistence type="predicted"/>
<evidence type="ECO:0000313" key="1">
    <source>
        <dbReference type="EMBL" id="CAF4369638.1"/>
    </source>
</evidence>
<comment type="caution">
    <text evidence="1">The sequence shown here is derived from an EMBL/GenBank/DDBJ whole genome shotgun (WGS) entry which is preliminary data.</text>
</comment>
<feature type="non-terminal residue" evidence="1">
    <location>
        <position position="1"/>
    </location>
</feature>
<accession>A0A820M7Y1</accession>
<sequence>VLGPCIKHYSKYQFILFYENTNFRQYKLLGNITVEIFLSDFITLINYNKGFKLDVSLCDQAFVTARRCTKKKSFARTSVIDL</sequence>
<organism evidence="1 2">
    <name type="scientific">Rotaria sordida</name>
    <dbReference type="NCBI Taxonomy" id="392033"/>
    <lineage>
        <taxon>Eukaryota</taxon>
        <taxon>Metazoa</taxon>
        <taxon>Spiralia</taxon>
        <taxon>Gnathifera</taxon>
        <taxon>Rotifera</taxon>
        <taxon>Eurotatoria</taxon>
        <taxon>Bdelloidea</taxon>
        <taxon>Philodinida</taxon>
        <taxon>Philodinidae</taxon>
        <taxon>Rotaria</taxon>
    </lineage>
</organism>
<dbReference type="EMBL" id="CAJOBE010055110">
    <property type="protein sequence ID" value="CAF4369638.1"/>
    <property type="molecule type" value="Genomic_DNA"/>
</dbReference>
<dbReference type="AlphaFoldDB" id="A0A820M7Y1"/>